<protein>
    <submittedName>
        <fullName evidence="7">Sporulation integral membrane protein YtvI</fullName>
    </submittedName>
</protein>
<evidence type="ECO:0000256" key="6">
    <source>
        <dbReference type="SAM" id="Phobius"/>
    </source>
</evidence>
<evidence type="ECO:0000256" key="2">
    <source>
        <dbReference type="ARBA" id="ARBA00009773"/>
    </source>
</evidence>
<evidence type="ECO:0000256" key="3">
    <source>
        <dbReference type="ARBA" id="ARBA00022692"/>
    </source>
</evidence>
<feature type="transmembrane region" description="Helical" evidence="6">
    <location>
        <begin position="291"/>
        <end position="308"/>
    </location>
</feature>
<dbReference type="GO" id="GO:0055085">
    <property type="term" value="P:transmembrane transport"/>
    <property type="evidence" value="ECO:0007669"/>
    <property type="project" value="TreeGrafter"/>
</dbReference>
<dbReference type="NCBIfam" id="TIGR02872">
    <property type="entry name" value="spore_ytvI"/>
    <property type="match status" value="1"/>
</dbReference>
<evidence type="ECO:0000256" key="4">
    <source>
        <dbReference type="ARBA" id="ARBA00022989"/>
    </source>
</evidence>
<proteinExistence type="inferred from homology"/>
<evidence type="ECO:0000256" key="1">
    <source>
        <dbReference type="ARBA" id="ARBA00004141"/>
    </source>
</evidence>
<keyword evidence="4 6" id="KW-1133">Transmembrane helix</keyword>
<feature type="transmembrane region" description="Helical" evidence="6">
    <location>
        <begin position="226"/>
        <end position="245"/>
    </location>
</feature>
<feature type="transmembrane region" description="Helical" evidence="6">
    <location>
        <begin position="62"/>
        <end position="84"/>
    </location>
</feature>
<dbReference type="KEGG" id="vne:CFK40_08335"/>
<organism evidence="7 8">
    <name type="scientific">Virgibacillus necropolis</name>
    <dbReference type="NCBI Taxonomy" id="163877"/>
    <lineage>
        <taxon>Bacteria</taxon>
        <taxon>Bacillati</taxon>
        <taxon>Bacillota</taxon>
        <taxon>Bacilli</taxon>
        <taxon>Bacillales</taxon>
        <taxon>Bacillaceae</taxon>
        <taxon>Virgibacillus</taxon>
    </lineage>
</organism>
<evidence type="ECO:0000313" key="7">
    <source>
        <dbReference type="EMBL" id="ASN05018.1"/>
    </source>
</evidence>
<comment type="similarity">
    <text evidence="2">Belongs to the autoinducer-2 exporter (AI-2E) (TC 2.A.86) family.</text>
</comment>
<keyword evidence="5 6" id="KW-0472">Membrane</keyword>
<comment type="subcellular location">
    <subcellularLocation>
        <location evidence="1">Membrane</location>
        <topology evidence="1">Multi-pass membrane protein</topology>
    </subcellularLocation>
</comment>
<gene>
    <name evidence="7" type="primary">ytvI</name>
    <name evidence="7" type="ORF">CFK40_08335</name>
</gene>
<dbReference type="InterPro" id="IPR014227">
    <property type="entry name" value="YtvI-like"/>
</dbReference>
<dbReference type="RefSeq" id="WP_089531869.1">
    <property type="nucleotide sequence ID" value="NZ_CP022437.1"/>
</dbReference>
<dbReference type="EMBL" id="CP022437">
    <property type="protein sequence ID" value="ASN05018.1"/>
    <property type="molecule type" value="Genomic_DNA"/>
</dbReference>
<keyword evidence="3 6" id="KW-0812">Transmembrane</keyword>
<dbReference type="PANTHER" id="PTHR21716">
    <property type="entry name" value="TRANSMEMBRANE PROTEIN"/>
    <property type="match status" value="1"/>
</dbReference>
<sequence>MYLHYIDRVLRFLFVIIVLIAGFLLAKYTLLFLYPFIIAILCAFILNPSVSILEEKLRFPRFIATFITLSIFLLVSTLCVAIIVNELIQGTTFLANLLPTHFQDFVALCEEFFYTYVLPLYDKLAAFFNSLNSSQQQAINTNIEKVTNQITTSGSILIKGFLLNIPETLSLLPSSLTIFTVTLFATFLVTKDWTQLQSLAVNSFPFLKKPIVKDFLHHIKSSIMGFLKAQVILIFITALSIYIGLTLLDVKYALTIAILAALLDLLPYIGTGVIFIPWIGYLFLTANYSMTIQLAILYMLIIVVRQLIEPKLLSASIGLNPLATLLTMFIGLNLWGIMGLFISPIILIIWNACNQTNVVRHLFIFIKG</sequence>
<dbReference type="PANTHER" id="PTHR21716:SF68">
    <property type="entry name" value="TRANSPORT PROTEIN YTVI-RELATED"/>
    <property type="match status" value="1"/>
</dbReference>
<dbReference type="Pfam" id="PF01594">
    <property type="entry name" value="AI-2E_transport"/>
    <property type="match status" value="1"/>
</dbReference>
<keyword evidence="8" id="KW-1185">Reference proteome</keyword>
<dbReference type="Proteomes" id="UP000204391">
    <property type="component" value="Chromosome"/>
</dbReference>
<feature type="transmembrane region" description="Helical" evidence="6">
    <location>
        <begin position="171"/>
        <end position="189"/>
    </location>
</feature>
<feature type="transmembrane region" description="Helical" evidence="6">
    <location>
        <begin position="32"/>
        <end position="50"/>
    </location>
</feature>
<name>A0A221MBG9_9BACI</name>
<evidence type="ECO:0000256" key="5">
    <source>
        <dbReference type="ARBA" id="ARBA00023136"/>
    </source>
</evidence>
<dbReference type="InterPro" id="IPR002549">
    <property type="entry name" value="AI-2E-like"/>
</dbReference>
<evidence type="ECO:0000313" key="8">
    <source>
        <dbReference type="Proteomes" id="UP000204391"/>
    </source>
</evidence>
<feature type="transmembrane region" description="Helical" evidence="6">
    <location>
        <begin position="328"/>
        <end position="350"/>
    </location>
</feature>
<feature type="transmembrane region" description="Helical" evidence="6">
    <location>
        <begin position="9"/>
        <end position="26"/>
    </location>
</feature>
<accession>A0A221MBG9</accession>
<dbReference type="AlphaFoldDB" id="A0A221MBG9"/>
<reference evidence="7 8" key="1">
    <citation type="journal article" date="2003" name="Int. J. Syst. Evol. Microbiol.">
        <title>Virgibacillus carmonensis sp. nov., Virgibacillus necropolis sp. nov. and Virgibacillus picturae sp. nov., three novel species isolated from deteriorated mural paintings, transfer of the species of the genus salibacillus to Virgibacillus, as Virgibacillus marismortui comb. nov. and Virgibacillus salexigens comb. nov., and emended description of the genus Virgibacillus.</title>
        <authorList>
            <person name="Heyrman J."/>
            <person name="Logan N.A."/>
            <person name="Busse H.J."/>
            <person name="Balcaen A."/>
            <person name="Lebbe L."/>
            <person name="Rodriguez-Diaz M."/>
            <person name="Swings J."/>
            <person name="De Vos P."/>
        </authorList>
    </citation>
    <scope>NUCLEOTIDE SEQUENCE [LARGE SCALE GENOMIC DNA]</scope>
    <source>
        <strain evidence="7 8">LMG 19488</strain>
    </source>
</reference>
<dbReference type="GO" id="GO:0016020">
    <property type="term" value="C:membrane"/>
    <property type="evidence" value="ECO:0007669"/>
    <property type="project" value="UniProtKB-SubCell"/>
</dbReference>
<feature type="transmembrane region" description="Helical" evidence="6">
    <location>
        <begin position="265"/>
        <end position="284"/>
    </location>
</feature>
<dbReference type="OrthoDB" id="9774361at2"/>